<evidence type="ECO:0000313" key="6">
    <source>
        <dbReference type="EMBL" id="QDS90863.1"/>
    </source>
</evidence>
<dbReference type="SUPFAM" id="SSF46689">
    <property type="entry name" value="Homeodomain-like"/>
    <property type="match status" value="1"/>
</dbReference>
<dbReference type="GO" id="GO:0003677">
    <property type="term" value="F:DNA binding"/>
    <property type="evidence" value="ECO:0007669"/>
    <property type="project" value="UniProtKB-KW"/>
</dbReference>
<keyword evidence="3" id="KW-0804">Transcription</keyword>
<dbReference type="InterPro" id="IPR036388">
    <property type="entry name" value="WH-like_DNA-bd_sf"/>
</dbReference>
<dbReference type="PROSITE" id="PS51071">
    <property type="entry name" value="HTH_RPIR"/>
    <property type="match status" value="1"/>
</dbReference>
<dbReference type="SUPFAM" id="SSF53697">
    <property type="entry name" value="SIS domain"/>
    <property type="match status" value="1"/>
</dbReference>
<evidence type="ECO:0000313" key="7">
    <source>
        <dbReference type="Proteomes" id="UP000319557"/>
    </source>
</evidence>
<dbReference type="KEGG" id="ruv:EC9_50810"/>
<dbReference type="InterPro" id="IPR000281">
    <property type="entry name" value="HTH_RpiR"/>
</dbReference>
<dbReference type="PANTHER" id="PTHR30514">
    <property type="entry name" value="GLUCOKINASE"/>
    <property type="match status" value="1"/>
</dbReference>
<evidence type="ECO:0000256" key="2">
    <source>
        <dbReference type="ARBA" id="ARBA00023125"/>
    </source>
</evidence>
<dbReference type="InterPro" id="IPR009057">
    <property type="entry name" value="Homeodomain-like_sf"/>
</dbReference>
<dbReference type="RefSeq" id="WP_218934404.1">
    <property type="nucleotide sequence ID" value="NZ_CP036261.1"/>
</dbReference>
<feature type="domain" description="SIS" evidence="5">
    <location>
        <begin position="127"/>
        <end position="262"/>
    </location>
</feature>
<accession>A0A517M7L8</accession>
<dbReference type="GO" id="GO:0003700">
    <property type="term" value="F:DNA-binding transcription factor activity"/>
    <property type="evidence" value="ECO:0007669"/>
    <property type="project" value="InterPro"/>
</dbReference>
<dbReference type="CDD" id="cd05013">
    <property type="entry name" value="SIS_RpiR"/>
    <property type="match status" value="1"/>
</dbReference>
<feature type="domain" description="HTH rpiR-type" evidence="4">
    <location>
        <begin position="14"/>
        <end position="89"/>
    </location>
</feature>
<evidence type="ECO:0000256" key="3">
    <source>
        <dbReference type="ARBA" id="ARBA00023163"/>
    </source>
</evidence>
<proteinExistence type="predicted"/>
<dbReference type="InterPro" id="IPR001347">
    <property type="entry name" value="SIS_dom"/>
</dbReference>
<protein>
    <submittedName>
        <fullName evidence="6">Putative HTH-type transcriptional regulator YbbH</fullName>
    </submittedName>
</protein>
<sequence>MSTPAAQSSSYPDESWRKKFRRLHGELTNAEQRAGEYFEKHPESAYHSITEVVAISGIGYGTVIRFCQKLGCKGFQDFKLMLATDEAVNVRAERDPNDRQGSEVERRLKNDLSETLRLLDDHDLQLAAERLLACRVVQIVGVASSAPLVTGLAWKLVRIGIDARPSTEGYVMAVNATLLDESDVLIAISSSGATKDILHAASVAETQQATVIALTNFPNSPLSQIADISLITTANRDPIKAEIPSIIAGEAVAEMLLDRLLTLAPERLDHILQSSKAVSDRKL</sequence>
<organism evidence="6 7">
    <name type="scientific">Rosistilla ulvae</name>
    <dbReference type="NCBI Taxonomy" id="1930277"/>
    <lineage>
        <taxon>Bacteria</taxon>
        <taxon>Pseudomonadati</taxon>
        <taxon>Planctomycetota</taxon>
        <taxon>Planctomycetia</taxon>
        <taxon>Pirellulales</taxon>
        <taxon>Pirellulaceae</taxon>
        <taxon>Rosistilla</taxon>
    </lineage>
</organism>
<dbReference type="Proteomes" id="UP000319557">
    <property type="component" value="Chromosome"/>
</dbReference>
<keyword evidence="1" id="KW-0805">Transcription regulation</keyword>
<dbReference type="Pfam" id="PF01418">
    <property type="entry name" value="HTH_6"/>
    <property type="match status" value="1"/>
</dbReference>
<evidence type="ECO:0000259" key="5">
    <source>
        <dbReference type="PROSITE" id="PS51464"/>
    </source>
</evidence>
<dbReference type="PANTHER" id="PTHR30514:SF1">
    <property type="entry name" value="HTH-TYPE TRANSCRIPTIONAL REGULATOR HEXR-RELATED"/>
    <property type="match status" value="1"/>
</dbReference>
<gene>
    <name evidence="6" type="primary">ybbH</name>
    <name evidence="6" type="ORF">EC9_50810</name>
</gene>
<evidence type="ECO:0000259" key="4">
    <source>
        <dbReference type="PROSITE" id="PS51071"/>
    </source>
</evidence>
<reference evidence="6 7" key="1">
    <citation type="submission" date="2019-02" db="EMBL/GenBank/DDBJ databases">
        <title>Deep-cultivation of Planctomycetes and their phenomic and genomic characterization uncovers novel biology.</title>
        <authorList>
            <person name="Wiegand S."/>
            <person name="Jogler M."/>
            <person name="Boedeker C."/>
            <person name="Pinto D."/>
            <person name="Vollmers J."/>
            <person name="Rivas-Marin E."/>
            <person name="Kohn T."/>
            <person name="Peeters S.H."/>
            <person name="Heuer A."/>
            <person name="Rast P."/>
            <person name="Oberbeckmann S."/>
            <person name="Bunk B."/>
            <person name="Jeske O."/>
            <person name="Meyerdierks A."/>
            <person name="Storesund J.E."/>
            <person name="Kallscheuer N."/>
            <person name="Luecker S."/>
            <person name="Lage O.M."/>
            <person name="Pohl T."/>
            <person name="Merkel B.J."/>
            <person name="Hornburger P."/>
            <person name="Mueller R.-W."/>
            <person name="Bruemmer F."/>
            <person name="Labrenz M."/>
            <person name="Spormann A.M."/>
            <person name="Op den Camp H."/>
            <person name="Overmann J."/>
            <person name="Amann R."/>
            <person name="Jetten M.S.M."/>
            <person name="Mascher T."/>
            <person name="Medema M.H."/>
            <person name="Devos D.P."/>
            <person name="Kaster A.-K."/>
            <person name="Ovreas L."/>
            <person name="Rohde M."/>
            <person name="Galperin M.Y."/>
            <person name="Jogler C."/>
        </authorList>
    </citation>
    <scope>NUCLEOTIDE SEQUENCE [LARGE SCALE GENOMIC DNA]</scope>
    <source>
        <strain evidence="6 7">EC9</strain>
    </source>
</reference>
<dbReference type="GO" id="GO:0097367">
    <property type="term" value="F:carbohydrate derivative binding"/>
    <property type="evidence" value="ECO:0007669"/>
    <property type="project" value="InterPro"/>
</dbReference>
<dbReference type="Pfam" id="PF01380">
    <property type="entry name" value="SIS"/>
    <property type="match status" value="1"/>
</dbReference>
<name>A0A517M7L8_9BACT</name>
<keyword evidence="7" id="KW-1185">Reference proteome</keyword>
<dbReference type="PROSITE" id="PS51464">
    <property type="entry name" value="SIS"/>
    <property type="match status" value="1"/>
</dbReference>
<dbReference type="InterPro" id="IPR046348">
    <property type="entry name" value="SIS_dom_sf"/>
</dbReference>
<dbReference type="InterPro" id="IPR035472">
    <property type="entry name" value="RpiR-like_SIS"/>
</dbReference>
<dbReference type="AlphaFoldDB" id="A0A517M7L8"/>
<keyword evidence="2" id="KW-0238">DNA-binding</keyword>
<dbReference type="EMBL" id="CP036261">
    <property type="protein sequence ID" value="QDS90863.1"/>
    <property type="molecule type" value="Genomic_DNA"/>
</dbReference>
<evidence type="ECO:0000256" key="1">
    <source>
        <dbReference type="ARBA" id="ARBA00023015"/>
    </source>
</evidence>
<dbReference type="GO" id="GO:1901135">
    <property type="term" value="P:carbohydrate derivative metabolic process"/>
    <property type="evidence" value="ECO:0007669"/>
    <property type="project" value="InterPro"/>
</dbReference>
<dbReference type="Gene3D" id="1.10.10.10">
    <property type="entry name" value="Winged helix-like DNA-binding domain superfamily/Winged helix DNA-binding domain"/>
    <property type="match status" value="1"/>
</dbReference>
<dbReference type="Gene3D" id="3.40.50.10490">
    <property type="entry name" value="Glucose-6-phosphate isomerase like protein, domain 1"/>
    <property type="match status" value="1"/>
</dbReference>
<dbReference type="InterPro" id="IPR047640">
    <property type="entry name" value="RpiR-like"/>
</dbReference>